<protein>
    <submittedName>
        <fullName evidence="2 3">Uncharacterized protein</fullName>
    </submittedName>
</protein>
<dbReference type="Gramene" id="Pp3c10_18869V3.1">
    <property type="protein sequence ID" value="PAC:32900282.CDS.1"/>
    <property type="gene ID" value="Pp3c10_18869"/>
</dbReference>
<reference evidence="3" key="3">
    <citation type="submission" date="2020-12" db="UniProtKB">
        <authorList>
            <consortium name="EnsemblPlants"/>
        </authorList>
    </citation>
    <scope>IDENTIFICATION</scope>
</reference>
<accession>A0A2K1JZK6</accession>
<evidence type="ECO:0000313" key="2">
    <source>
        <dbReference type="EMBL" id="PNR46962.1"/>
    </source>
</evidence>
<dbReference type="InParanoid" id="A0A2K1JZK6"/>
<evidence type="ECO:0000256" key="1">
    <source>
        <dbReference type="SAM" id="MobiDB-lite"/>
    </source>
</evidence>
<dbReference type="AlphaFoldDB" id="A0A2K1JZK6"/>
<sequence>MHRPPPCMQQQPHSPIVKEGRHHATKSQHLATSLCLFQHRTPARHASRRPKIVSTPPRFTGDSPHFRMSVLTPSAPSKMEGKGKMDSRYCQRLVLCRSTDDVVTCSICRVGWGSVSPAPAVHVVPAPALVTQSWRTVVAAQV</sequence>
<proteinExistence type="predicted"/>
<feature type="region of interest" description="Disordered" evidence="1">
    <location>
        <begin position="1"/>
        <end position="24"/>
    </location>
</feature>
<dbReference type="PaxDb" id="3218-PP1S67_23V6.1"/>
<evidence type="ECO:0000313" key="3">
    <source>
        <dbReference type="EnsemblPlants" id="PAC:32900282.CDS.1"/>
    </source>
</evidence>
<dbReference type="Proteomes" id="UP000006727">
    <property type="component" value="Chromosome 10"/>
</dbReference>
<dbReference type="EnsemblPlants" id="Pp3c10_18869V3.1">
    <property type="protein sequence ID" value="PAC:32900282.CDS.1"/>
    <property type="gene ID" value="Pp3c10_18869"/>
</dbReference>
<gene>
    <name evidence="2" type="ORF">PHYPA_014082</name>
</gene>
<dbReference type="EMBL" id="ABEU02000010">
    <property type="protein sequence ID" value="PNR46962.1"/>
    <property type="molecule type" value="Genomic_DNA"/>
</dbReference>
<reference evidence="2 4" key="2">
    <citation type="journal article" date="2018" name="Plant J.">
        <title>The Physcomitrella patens chromosome-scale assembly reveals moss genome structure and evolution.</title>
        <authorList>
            <person name="Lang D."/>
            <person name="Ullrich K.K."/>
            <person name="Murat F."/>
            <person name="Fuchs J."/>
            <person name="Jenkins J."/>
            <person name="Haas F.B."/>
            <person name="Piednoel M."/>
            <person name="Gundlach H."/>
            <person name="Van Bel M."/>
            <person name="Meyberg R."/>
            <person name="Vives C."/>
            <person name="Morata J."/>
            <person name="Symeonidi A."/>
            <person name="Hiss M."/>
            <person name="Muchero W."/>
            <person name="Kamisugi Y."/>
            <person name="Saleh O."/>
            <person name="Blanc G."/>
            <person name="Decker E.L."/>
            <person name="van Gessel N."/>
            <person name="Grimwood J."/>
            <person name="Hayes R.D."/>
            <person name="Graham S.W."/>
            <person name="Gunter L.E."/>
            <person name="McDaniel S.F."/>
            <person name="Hoernstein S.N.W."/>
            <person name="Larsson A."/>
            <person name="Li F.W."/>
            <person name="Perroud P.F."/>
            <person name="Phillips J."/>
            <person name="Ranjan P."/>
            <person name="Rokshar D.S."/>
            <person name="Rothfels C.J."/>
            <person name="Schneider L."/>
            <person name="Shu S."/>
            <person name="Stevenson D.W."/>
            <person name="Thummler F."/>
            <person name="Tillich M."/>
            <person name="Villarreal Aguilar J.C."/>
            <person name="Widiez T."/>
            <person name="Wong G.K."/>
            <person name="Wymore A."/>
            <person name="Zhang Y."/>
            <person name="Zimmer A.D."/>
            <person name="Quatrano R.S."/>
            <person name="Mayer K.F.X."/>
            <person name="Goodstein D."/>
            <person name="Casacuberta J.M."/>
            <person name="Vandepoele K."/>
            <person name="Reski R."/>
            <person name="Cuming A.C."/>
            <person name="Tuskan G.A."/>
            <person name="Maumus F."/>
            <person name="Salse J."/>
            <person name="Schmutz J."/>
            <person name="Rensing S.A."/>
        </authorList>
    </citation>
    <scope>NUCLEOTIDE SEQUENCE [LARGE SCALE GENOMIC DNA]</scope>
    <source>
        <strain evidence="3 4">cv. Gransden 2004</strain>
    </source>
</reference>
<evidence type="ECO:0000313" key="4">
    <source>
        <dbReference type="Proteomes" id="UP000006727"/>
    </source>
</evidence>
<organism evidence="2">
    <name type="scientific">Physcomitrium patens</name>
    <name type="common">Spreading-leaved earth moss</name>
    <name type="synonym">Physcomitrella patens</name>
    <dbReference type="NCBI Taxonomy" id="3218"/>
    <lineage>
        <taxon>Eukaryota</taxon>
        <taxon>Viridiplantae</taxon>
        <taxon>Streptophyta</taxon>
        <taxon>Embryophyta</taxon>
        <taxon>Bryophyta</taxon>
        <taxon>Bryophytina</taxon>
        <taxon>Bryopsida</taxon>
        <taxon>Funariidae</taxon>
        <taxon>Funariales</taxon>
        <taxon>Funariaceae</taxon>
        <taxon>Physcomitrium</taxon>
    </lineage>
</organism>
<keyword evidence="4" id="KW-1185">Reference proteome</keyword>
<reference evidence="2 4" key="1">
    <citation type="journal article" date="2008" name="Science">
        <title>The Physcomitrella genome reveals evolutionary insights into the conquest of land by plants.</title>
        <authorList>
            <person name="Rensing S."/>
            <person name="Lang D."/>
            <person name="Zimmer A."/>
            <person name="Terry A."/>
            <person name="Salamov A."/>
            <person name="Shapiro H."/>
            <person name="Nishiyama T."/>
            <person name="Perroud P.-F."/>
            <person name="Lindquist E."/>
            <person name="Kamisugi Y."/>
            <person name="Tanahashi T."/>
            <person name="Sakakibara K."/>
            <person name="Fujita T."/>
            <person name="Oishi K."/>
            <person name="Shin-I T."/>
            <person name="Kuroki Y."/>
            <person name="Toyoda A."/>
            <person name="Suzuki Y."/>
            <person name="Hashimoto A."/>
            <person name="Yamaguchi K."/>
            <person name="Sugano A."/>
            <person name="Kohara Y."/>
            <person name="Fujiyama A."/>
            <person name="Anterola A."/>
            <person name="Aoki S."/>
            <person name="Ashton N."/>
            <person name="Barbazuk W.B."/>
            <person name="Barker E."/>
            <person name="Bennetzen J."/>
            <person name="Bezanilla M."/>
            <person name="Blankenship R."/>
            <person name="Cho S.H."/>
            <person name="Dutcher S."/>
            <person name="Estelle M."/>
            <person name="Fawcett J.A."/>
            <person name="Gundlach H."/>
            <person name="Hanada K."/>
            <person name="Heyl A."/>
            <person name="Hicks K.A."/>
            <person name="Hugh J."/>
            <person name="Lohr M."/>
            <person name="Mayer K."/>
            <person name="Melkozernov A."/>
            <person name="Murata T."/>
            <person name="Nelson D."/>
            <person name="Pils B."/>
            <person name="Prigge M."/>
            <person name="Reiss B."/>
            <person name="Renner T."/>
            <person name="Rombauts S."/>
            <person name="Rushton P."/>
            <person name="Sanderfoot A."/>
            <person name="Schween G."/>
            <person name="Shiu S.-H."/>
            <person name="Stueber K."/>
            <person name="Theodoulou F.L."/>
            <person name="Tu H."/>
            <person name="Van de Peer Y."/>
            <person name="Verrier P.J."/>
            <person name="Waters E."/>
            <person name="Wood A."/>
            <person name="Yang L."/>
            <person name="Cove D."/>
            <person name="Cuming A."/>
            <person name="Hasebe M."/>
            <person name="Lucas S."/>
            <person name="Mishler D.B."/>
            <person name="Reski R."/>
            <person name="Grigoriev I."/>
            <person name="Quatrano R.S."/>
            <person name="Boore J.L."/>
        </authorList>
    </citation>
    <scope>NUCLEOTIDE SEQUENCE [LARGE SCALE GENOMIC DNA]</scope>
    <source>
        <strain evidence="3 4">cv. Gransden 2004</strain>
    </source>
</reference>
<name>A0A2K1JZK6_PHYPA</name>